<dbReference type="Proteomes" id="UP000286268">
    <property type="component" value="Chromosome"/>
</dbReference>
<dbReference type="AlphaFoldDB" id="A0A410DS19"/>
<organism evidence="1 2">
    <name type="scientific">Clostridium manihotivorum</name>
    <dbReference type="NCBI Taxonomy" id="2320868"/>
    <lineage>
        <taxon>Bacteria</taxon>
        <taxon>Bacillati</taxon>
        <taxon>Bacillota</taxon>
        <taxon>Clostridia</taxon>
        <taxon>Eubacteriales</taxon>
        <taxon>Clostridiaceae</taxon>
        <taxon>Clostridium</taxon>
    </lineage>
</organism>
<dbReference type="EMBL" id="CP025746">
    <property type="protein sequence ID" value="QAA31812.1"/>
    <property type="molecule type" value="Genomic_DNA"/>
</dbReference>
<keyword evidence="2" id="KW-1185">Reference proteome</keyword>
<sequence>MNNVIVDIPRDTDVKIYSVEIPKNFKSGYQEFEDGTALLLDENEYFQWAWYYIGHTKGEFAVDFNNVAGFAPVTGNCCEWDVHNRVPSIGNAFFHTYGVMRGINTVRVFGNHSSDGPLHVAVGYVVIKSQI</sequence>
<evidence type="ECO:0000313" key="2">
    <source>
        <dbReference type="Proteomes" id="UP000286268"/>
    </source>
</evidence>
<name>A0A410DS19_9CLOT</name>
<accession>A0A410DS19</accession>
<proteinExistence type="predicted"/>
<protein>
    <submittedName>
        <fullName evidence="1">Uncharacterized protein</fullName>
    </submittedName>
</protein>
<reference evidence="1 2" key="1">
    <citation type="submission" date="2018-01" db="EMBL/GenBank/DDBJ databases">
        <title>Genome Sequencing and Assembly of Anaerobacter polyendosporus strain CT4.</title>
        <authorList>
            <person name="Tachaapaikoon C."/>
            <person name="Sutheeworapong S."/>
            <person name="Jenjaroenpun P."/>
            <person name="Wongsurawat T."/>
            <person name="Nookeaw I."/>
            <person name="Cheawchanlertfa P."/>
            <person name="Kosugi A."/>
            <person name="Cheevadhanarak S."/>
            <person name="Ratanakhanokchai K."/>
        </authorList>
    </citation>
    <scope>NUCLEOTIDE SEQUENCE [LARGE SCALE GENOMIC DNA]</scope>
    <source>
        <strain evidence="1 2">CT4</strain>
    </source>
</reference>
<dbReference type="RefSeq" id="WP_128212608.1">
    <property type="nucleotide sequence ID" value="NZ_CP025746.1"/>
</dbReference>
<gene>
    <name evidence="1" type="ORF">C1I91_09220</name>
</gene>
<evidence type="ECO:0000313" key="1">
    <source>
        <dbReference type="EMBL" id="QAA31812.1"/>
    </source>
</evidence>
<dbReference type="KEGG" id="cmah:C1I91_09220"/>